<gene>
    <name evidence="1" type="ORF">C206_26160</name>
</gene>
<dbReference type="AlphaFoldDB" id="A0AAD2ZRN1"/>
<accession>A0AAD2ZRN1</accession>
<organism evidence="1 2">
    <name type="scientific">Pseudomonas putida TRO1</name>
    <dbReference type="NCBI Taxonomy" id="1227924"/>
    <lineage>
        <taxon>Bacteria</taxon>
        <taxon>Pseudomonadati</taxon>
        <taxon>Pseudomonadota</taxon>
        <taxon>Gammaproteobacteria</taxon>
        <taxon>Pseudomonadales</taxon>
        <taxon>Pseudomonadaceae</taxon>
        <taxon>Pseudomonas</taxon>
    </lineage>
</organism>
<proteinExistence type="predicted"/>
<sequence>MGKLALFLGGFLLLTILIGILGTIPPS</sequence>
<reference evidence="1 2" key="1">
    <citation type="submission" date="2013-02" db="EMBL/GenBank/DDBJ databases">
        <title>Insights into the proteome of triclosan-resistant Pseudomonas putida TRO1, isolated from activated sludge.</title>
        <authorList>
            <person name="Lolas I.B."/>
            <person name="Almeida B."/>
            <person name="Starnawski P.M."/>
            <person name="Soenderkaer M."/>
            <person name="Nielsen K.L."/>
            <person name="Nielsen J.L."/>
        </authorList>
    </citation>
    <scope>NUCLEOTIDE SEQUENCE [LARGE SCALE GENOMIC DNA]</scope>
    <source>
        <strain evidence="1 2">TRO1</strain>
    </source>
</reference>
<name>A0AAD2ZRN1_PSEPU</name>
<evidence type="ECO:0000313" key="1">
    <source>
        <dbReference type="EMBL" id="ENY74671.1"/>
    </source>
</evidence>
<dbReference type="Proteomes" id="UP000013237">
    <property type="component" value="Unassembled WGS sequence"/>
</dbReference>
<evidence type="ECO:0000313" key="2">
    <source>
        <dbReference type="Proteomes" id="UP000013237"/>
    </source>
</evidence>
<protein>
    <submittedName>
        <fullName evidence="1">Uncharacterized protein</fullName>
    </submittedName>
</protein>
<dbReference type="EMBL" id="APBQ01000195">
    <property type="protein sequence ID" value="ENY74671.1"/>
    <property type="molecule type" value="Genomic_DNA"/>
</dbReference>
<comment type="caution">
    <text evidence="1">The sequence shown here is derived from an EMBL/GenBank/DDBJ whole genome shotgun (WGS) entry which is preliminary data.</text>
</comment>